<feature type="transmembrane region" description="Helical" evidence="1">
    <location>
        <begin position="213"/>
        <end position="230"/>
    </location>
</feature>
<evidence type="ECO:0000313" key="3">
    <source>
        <dbReference type="EMBL" id="PJZ85107.1"/>
    </source>
</evidence>
<accession>A0A2N0ALI3</accession>
<dbReference type="PANTHER" id="PTHR23028">
    <property type="entry name" value="ACETYLTRANSFERASE"/>
    <property type="match status" value="1"/>
</dbReference>
<organism evidence="3 4">
    <name type="scientific">Leptospira harrisiae</name>
    <dbReference type="NCBI Taxonomy" id="2023189"/>
    <lineage>
        <taxon>Bacteria</taxon>
        <taxon>Pseudomonadati</taxon>
        <taxon>Spirochaetota</taxon>
        <taxon>Spirochaetia</taxon>
        <taxon>Leptospirales</taxon>
        <taxon>Leptospiraceae</taxon>
        <taxon>Leptospira</taxon>
    </lineage>
</organism>
<dbReference type="AlphaFoldDB" id="A0A2N0ALI3"/>
<sequence length="414" mass="48488">MDLTCEIIQEVIVKNMKKYFRHLTNPHPREILSLHTIRGIGIILVLLVHFTHTVAKDAIIVNPHLFLFFSNFSSALDAFFVLSGFLISEQLFRAHKNGKDMSFKRFFRNRVLRIFPGYYFFITTIALLTFLQILLIENAIEKKGITDLSILSAYIDLKSMFRASWADFVFVGNYIKNLHVHTWSLSVEEQFYFCIPFFMTFVLFKYPKHTMTFLGSLYFIALLFRLFYFYSDDVTNKFEKMYYSTETRYDAFIVGIIIAYWSQYKPEILKSKFLKSSITLPIFLLLIVLSHLIRKDDSFMAVTFKNNLINLGFGSLVIACLNLKDFSYNTVIGALYKSSMTLLARISFTIYLWHMTVLSILGNLKLTKPDYLENSVFYIIYFIGYMLLSISVGVILYRVIEYPFIMIKDKHKAL</sequence>
<gene>
    <name evidence="3" type="ORF">CH364_02225</name>
</gene>
<keyword evidence="1" id="KW-0472">Membrane</keyword>
<feature type="transmembrane region" description="Helical" evidence="1">
    <location>
        <begin position="111"/>
        <end position="135"/>
    </location>
</feature>
<dbReference type="InterPro" id="IPR050879">
    <property type="entry name" value="Acyltransferase_3"/>
</dbReference>
<feature type="transmembrane region" description="Helical" evidence="1">
    <location>
        <begin position="64"/>
        <end position="87"/>
    </location>
</feature>
<feature type="transmembrane region" description="Helical" evidence="1">
    <location>
        <begin position="31"/>
        <end position="52"/>
    </location>
</feature>
<proteinExistence type="predicted"/>
<feature type="transmembrane region" description="Helical" evidence="1">
    <location>
        <begin position="376"/>
        <end position="400"/>
    </location>
</feature>
<feature type="transmembrane region" description="Helical" evidence="1">
    <location>
        <begin position="273"/>
        <end position="293"/>
    </location>
</feature>
<feature type="transmembrane region" description="Helical" evidence="1">
    <location>
        <begin position="342"/>
        <end position="364"/>
    </location>
</feature>
<name>A0A2N0ALI3_9LEPT</name>
<reference evidence="3 4" key="1">
    <citation type="submission" date="2017-07" db="EMBL/GenBank/DDBJ databases">
        <title>Leptospira spp. isolated from tropical soils.</title>
        <authorList>
            <person name="Thibeaux R."/>
            <person name="Iraola G."/>
            <person name="Ferres I."/>
            <person name="Bierque E."/>
            <person name="Girault D."/>
            <person name="Soupe-Gilbert M.-E."/>
            <person name="Picardeau M."/>
            <person name="Goarant C."/>
        </authorList>
    </citation>
    <scope>NUCLEOTIDE SEQUENCE [LARGE SCALE GENOMIC DNA]</scope>
    <source>
        <strain evidence="3 4">FH2-B-A1</strain>
    </source>
</reference>
<keyword evidence="4" id="KW-1185">Reference proteome</keyword>
<dbReference type="GO" id="GO:0016747">
    <property type="term" value="F:acyltransferase activity, transferring groups other than amino-acyl groups"/>
    <property type="evidence" value="ECO:0007669"/>
    <property type="project" value="InterPro"/>
</dbReference>
<dbReference type="GO" id="GO:0009103">
    <property type="term" value="P:lipopolysaccharide biosynthetic process"/>
    <property type="evidence" value="ECO:0007669"/>
    <property type="project" value="TreeGrafter"/>
</dbReference>
<dbReference type="Pfam" id="PF01757">
    <property type="entry name" value="Acyl_transf_3"/>
    <property type="match status" value="1"/>
</dbReference>
<feature type="domain" description="Acyltransferase 3" evidence="2">
    <location>
        <begin position="33"/>
        <end position="397"/>
    </location>
</feature>
<evidence type="ECO:0000313" key="4">
    <source>
        <dbReference type="Proteomes" id="UP000232145"/>
    </source>
</evidence>
<dbReference type="OrthoDB" id="9767863at2"/>
<comment type="caution">
    <text evidence="3">The sequence shown here is derived from an EMBL/GenBank/DDBJ whole genome shotgun (WGS) entry which is preliminary data.</text>
</comment>
<evidence type="ECO:0000259" key="2">
    <source>
        <dbReference type="Pfam" id="PF01757"/>
    </source>
</evidence>
<feature type="transmembrane region" description="Helical" evidence="1">
    <location>
        <begin position="299"/>
        <end position="321"/>
    </location>
</feature>
<keyword evidence="1" id="KW-1133">Transmembrane helix</keyword>
<dbReference type="EMBL" id="NPDX01000001">
    <property type="protein sequence ID" value="PJZ85107.1"/>
    <property type="molecule type" value="Genomic_DNA"/>
</dbReference>
<protein>
    <recommendedName>
        <fullName evidence="2">Acyltransferase 3 domain-containing protein</fullName>
    </recommendedName>
</protein>
<dbReference type="InterPro" id="IPR002656">
    <property type="entry name" value="Acyl_transf_3_dom"/>
</dbReference>
<evidence type="ECO:0000256" key="1">
    <source>
        <dbReference type="SAM" id="Phobius"/>
    </source>
</evidence>
<dbReference type="GO" id="GO:0016020">
    <property type="term" value="C:membrane"/>
    <property type="evidence" value="ECO:0007669"/>
    <property type="project" value="TreeGrafter"/>
</dbReference>
<dbReference type="Proteomes" id="UP000232145">
    <property type="component" value="Unassembled WGS sequence"/>
</dbReference>
<dbReference type="PANTHER" id="PTHR23028:SF53">
    <property type="entry name" value="ACYL_TRANSF_3 DOMAIN-CONTAINING PROTEIN"/>
    <property type="match status" value="1"/>
</dbReference>
<keyword evidence="1" id="KW-0812">Transmembrane</keyword>